<feature type="region of interest" description="Disordered" evidence="1">
    <location>
        <begin position="57"/>
        <end position="83"/>
    </location>
</feature>
<dbReference type="OrthoDB" id="1914453at2759"/>
<gene>
    <name evidence="2" type="ORF">F0562_021381</name>
</gene>
<dbReference type="EMBL" id="CM018034">
    <property type="protein sequence ID" value="KAA8543124.1"/>
    <property type="molecule type" value="Genomic_DNA"/>
</dbReference>
<evidence type="ECO:0000313" key="2">
    <source>
        <dbReference type="EMBL" id="KAA8543124.1"/>
    </source>
</evidence>
<protein>
    <submittedName>
        <fullName evidence="2">Uncharacterized protein</fullName>
    </submittedName>
</protein>
<name>A0A5J5BK68_9ASTE</name>
<proteinExistence type="predicted"/>
<accession>A0A5J5BK68</accession>
<evidence type="ECO:0000313" key="3">
    <source>
        <dbReference type="Proteomes" id="UP000325577"/>
    </source>
</evidence>
<sequence>MERQAEVGVGHNYAEHSVVELLDGYQEKDGLLKGNSKMDGKTNGKRVQLVFNRNTSPLGYRNMDGDDPLEALDNGPSSDDEEALGAASMNNQGPLFALPGQSSIGLFGKLQRIMQTEKERDMVFIKRLQMGGSSNDESSSIDVKILSRSLEAKLTVCCCSFSGDKESSHWAESRLMTKENGERTLKIIFSSRVCGDVELEVGNMIRIHPPWKERGKFEFPRGLLLSA</sequence>
<dbReference type="PANTHER" id="PTHR35686:SF1">
    <property type="entry name" value="KINETOCHORE PROTEIN"/>
    <property type="match status" value="1"/>
</dbReference>
<organism evidence="2 3">
    <name type="scientific">Nyssa sinensis</name>
    <dbReference type="NCBI Taxonomy" id="561372"/>
    <lineage>
        <taxon>Eukaryota</taxon>
        <taxon>Viridiplantae</taxon>
        <taxon>Streptophyta</taxon>
        <taxon>Embryophyta</taxon>
        <taxon>Tracheophyta</taxon>
        <taxon>Spermatophyta</taxon>
        <taxon>Magnoliopsida</taxon>
        <taxon>eudicotyledons</taxon>
        <taxon>Gunneridae</taxon>
        <taxon>Pentapetalae</taxon>
        <taxon>asterids</taxon>
        <taxon>Cornales</taxon>
        <taxon>Nyssaceae</taxon>
        <taxon>Nyssa</taxon>
    </lineage>
</organism>
<dbReference type="AlphaFoldDB" id="A0A5J5BK68"/>
<dbReference type="PANTHER" id="PTHR35686">
    <property type="entry name" value="KINETOCHORE PROTEIN"/>
    <property type="match status" value="1"/>
</dbReference>
<dbReference type="Proteomes" id="UP000325577">
    <property type="component" value="Linkage Group LG11"/>
</dbReference>
<reference evidence="2 3" key="1">
    <citation type="submission" date="2019-09" db="EMBL/GenBank/DDBJ databases">
        <title>A chromosome-level genome assembly of the Chinese tupelo Nyssa sinensis.</title>
        <authorList>
            <person name="Yang X."/>
            <person name="Kang M."/>
            <person name="Yang Y."/>
            <person name="Xiong H."/>
            <person name="Wang M."/>
            <person name="Zhang Z."/>
            <person name="Wang Z."/>
            <person name="Wu H."/>
            <person name="Ma T."/>
            <person name="Liu J."/>
            <person name="Xi Z."/>
        </authorList>
    </citation>
    <scope>NUCLEOTIDE SEQUENCE [LARGE SCALE GENOMIC DNA]</scope>
    <source>
        <strain evidence="2">J267</strain>
        <tissue evidence="2">Leaf</tissue>
    </source>
</reference>
<evidence type="ECO:0000256" key="1">
    <source>
        <dbReference type="SAM" id="MobiDB-lite"/>
    </source>
</evidence>
<keyword evidence="3" id="KW-1185">Reference proteome</keyword>